<dbReference type="OrthoDB" id="6105351at2759"/>
<reference evidence="1" key="1">
    <citation type="submission" date="2021-03" db="EMBL/GenBank/DDBJ databases">
        <authorList>
            <person name="Bekaert M."/>
        </authorList>
    </citation>
    <scope>NUCLEOTIDE SEQUENCE</scope>
</reference>
<keyword evidence="2" id="KW-1185">Reference proteome</keyword>
<protein>
    <submittedName>
        <fullName evidence="1">Uncharacterized protein</fullName>
    </submittedName>
</protein>
<evidence type="ECO:0000313" key="2">
    <source>
        <dbReference type="Proteomes" id="UP000683360"/>
    </source>
</evidence>
<organism evidence="1 2">
    <name type="scientific">Mytilus edulis</name>
    <name type="common">Blue mussel</name>
    <dbReference type="NCBI Taxonomy" id="6550"/>
    <lineage>
        <taxon>Eukaryota</taxon>
        <taxon>Metazoa</taxon>
        <taxon>Spiralia</taxon>
        <taxon>Lophotrochozoa</taxon>
        <taxon>Mollusca</taxon>
        <taxon>Bivalvia</taxon>
        <taxon>Autobranchia</taxon>
        <taxon>Pteriomorphia</taxon>
        <taxon>Mytilida</taxon>
        <taxon>Mytiloidea</taxon>
        <taxon>Mytilidae</taxon>
        <taxon>Mytilinae</taxon>
        <taxon>Mytilus</taxon>
    </lineage>
</organism>
<dbReference type="AlphaFoldDB" id="A0A8S3QL93"/>
<dbReference type="EMBL" id="CAJPWZ010000477">
    <property type="protein sequence ID" value="CAG2194405.1"/>
    <property type="molecule type" value="Genomic_DNA"/>
</dbReference>
<name>A0A8S3QL93_MYTED</name>
<dbReference type="Proteomes" id="UP000683360">
    <property type="component" value="Unassembled WGS sequence"/>
</dbReference>
<gene>
    <name evidence="1" type="ORF">MEDL_9423</name>
</gene>
<proteinExistence type="predicted"/>
<sequence length="294" mass="33246">MDDSSDIDRGNQNELFGNPHGILAQGLLDPRNTESVFNTLLYDLDNQYNDDYPLPDTIENIAGSDLLENPQKRMNHKSNGFNHVGNEIEESPRSIPDRTSFNAVRSYGMVFSRLSLRPIIRIEIKAEDPIDQEELLFATTIPLRPNLDIINAIFSAALQQYLKFPSKSNPYNVVLDYDVNRNCDIIISALDIPNIGTHTWKVKIKRRRGKDDVDTINKAYGKDDVDTINKAYGKDDVDTINKAYGKDDVDTINKAYGKDDVDTINKAYGKDDVDTINKAYGKDDVDTITFAFRD</sequence>
<accession>A0A8S3QL93</accession>
<evidence type="ECO:0000313" key="1">
    <source>
        <dbReference type="EMBL" id="CAG2194405.1"/>
    </source>
</evidence>
<comment type="caution">
    <text evidence="1">The sequence shown here is derived from an EMBL/GenBank/DDBJ whole genome shotgun (WGS) entry which is preliminary data.</text>
</comment>